<dbReference type="InterPro" id="IPR005645">
    <property type="entry name" value="FSH-like_dom"/>
</dbReference>
<dbReference type="InterPro" id="IPR050593">
    <property type="entry name" value="LovG"/>
</dbReference>
<evidence type="ECO:0000313" key="4">
    <source>
        <dbReference type="EMBL" id="KAK2740855.1"/>
    </source>
</evidence>
<dbReference type="Gene3D" id="3.40.50.1820">
    <property type="entry name" value="alpha/beta hydrolase"/>
    <property type="match status" value="1"/>
</dbReference>
<protein>
    <submittedName>
        <fullName evidence="4">Citrinin biosynthesis oxidoreductase</fullName>
    </submittedName>
</protein>
<dbReference type="PANTHER" id="PTHR48070">
    <property type="entry name" value="ESTERASE OVCA2"/>
    <property type="match status" value="1"/>
</dbReference>
<evidence type="ECO:0000313" key="5">
    <source>
        <dbReference type="Proteomes" id="UP001281614"/>
    </source>
</evidence>
<dbReference type="Pfam" id="PF03959">
    <property type="entry name" value="FSH1"/>
    <property type="match status" value="1"/>
</dbReference>
<accession>A0AAD9Y5L7</accession>
<organism evidence="4 5">
    <name type="scientific">Colletotrichum kahawae</name>
    <name type="common">Coffee berry disease fungus</name>
    <dbReference type="NCBI Taxonomy" id="34407"/>
    <lineage>
        <taxon>Eukaryota</taxon>
        <taxon>Fungi</taxon>
        <taxon>Dikarya</taxon>
        <taxon>Ascomycota</taxon>
        <taxon>Pezizomycotina</taxon>
        <taxon>Sordariomycetes</taxon>
        <taxon>Hypocreomycetidae</taxon>
        <taxon>Glomerellales</taxon>
        <taxon>Glomerellaceae</taxon>
        <taxon>Colletotrichum</taxon>
        <taxon>Colletotrichum gloeosporioides species complex</taxon>
    </lineage>
</organism>
<proteinExistence type="inferred from homology"/>
<evidence type="ECO:0000256" key="1">
    <source>
        <dbReference type="ARBA" id="ARBA00005863"/>
    </source>
</evidence>
<dbReference type="AlphaFoldDB" id="A0AAD9Y5L7"/>
<dbReference type="GO" id="GO:0044550">
    <property type="term" value="P:secondary metabolite biosynthetic process"/>
    <property type="evidence" value="ECO:0007669"/>
    <property type="project" value="TreeGrafter"/>
</dbReference>
<dbReference type="GO" id="GO:0005634">
    <property type="term" value="C:nucleus"/>
    <property type="evidence" value="ECO:0007669"/>
    <property type="project" value="TreeGrafter"/>
</dbReference>
<comment type="caution">
    <text evidence="4">The sequence shown here is derived from an EMBL/GenBank/DDBJ whole genome shotgun (WGS) entry which is preliminary data.</text>
</comment>
<evidence type="ECO:0000259" key="3">
    <source>
        <dbReference type="Pfam" id="PF03959"/>
    </source>
</evidence>
<reference evidence="4" key="1">
    <citation type="submission" date="2023-02" db="EMBL/GenBank/DDBJ databases">
        <title>Colletotrichum kahawae CIFC_Que2 genome sequencing and assembly.</title>
        <authorList>
            <person name="Baroncelli R."/>
        </authorList>
    </citation>
    <scope>NUCLEOTIDE SEQUENCE</scope>
    <source>
        <strain evidence="4">CIFC_Que2</strain>
    </source>
</reference>
<sequence length="242" mass="26692">MQSRIRILCLHGDGTNATIFAAQTRHLRRALDLQGIDLVYVTGPFECAPGYGVSPFFDDCGPFYRWSPDFYEEDNESQSCDIDERLARGRGIIDALDDLRYEFGDGIDSNIDRDGKHTFAGILGFSSSAGVVAGILAEQESEQTVTPVWLHFNFGILLNGTGMPLPLSELSNISHTASITTPTVAVVGTNDRWQAESRRLIGCFKDDAITLFEFNNEHKVPAEQTQVEQISKAICKLARVTA</sequence>
<comment type="similarity">
    <text evidence="1">Belongs to the LovG family.</text>
</comment>
<keyword evidence="2" id="KW-0378">Hydrolase</keyword>
<name>A0AAD9Y5L7_COLKA</name>
<dbReference type="Proteomes" id="UP001281614">
    <property type="component" value="Unassembled WGS sequence"/>
</dbReference>
<gene>
    <name evidence="4" type="ORF">CKAH01_07133</name>
</gene>
<keyword evidence="5" id="KW-1185">Reference proteome</keyword>
<dbReference type="GO" id="GO:0016787">
    <property type="term" value="F:hydrolase activity"/>
    <property type="evidence" value="ECO:0007669"/>
    <property type="project" value="UniProtKB-KW"/>
</dbReference>
<evidence type="ECO:0000256" key="2">
    <source>
        <dbReference type="ARBA" id="ARBA00022801"/>
    </source>
</evidence>
<feature type="domain" description="Serine hydrolase" evidence="3">
    <location>
        <begin position="1"/>
        <end position="230"/>
    </location>
</feature>
<dbReference type="EMBL" id="VYYT01000345">
    <property type="protein sequence ID" value="KAK2740855.1"/>
    <property type="molecule type" value="Genomic_DNA"/>
</dbReference>
<dbReference type="SUPFAM" id="SSF53474">
    <property type="entry name" value="alpha/beta-Hydrolases"/>
    <property type="match status" value="1"/>
</dbReference>
<dbReference type="InterPro" id="IPR029058">
    <property type="entry name" value="AB_hydrolase_fold"/>
</dbReference>
<dbReference type="PANTHER" id="PTHR48070:SF3">
    <property type="entry name" value="ESTERASE DBAE-RELATED"/>
    <property type="match status" value="1"/>
</dbReference>
<dbReference type="GO" id="GO:0005737">
    <property type="term" value="C:cytoplasm"/>
    <property type="evidence" value="ECO:0007669"/>
    <property type="project" value="TreeGrafter"/>
</dbReference>